<keyword evidence="3" id="KW-1185">Reference proteome</keyword>
<gene>
    <name evidence="2" type="ORF">MAR_024704</name>
</gene>
<organism evidence="2 3">
    <name type="scientific">Mya arenaria</name>
    <name type="common">Soft-shell clam</name>
    <dbReference type="NCBI Taxonomy" id="6604"/>
    <lineage>
        <taxon>Eukaryota</taxon>
        <taxon>Metazoa</taxon>
        <taxon>Spiralia</taxon>
        <taxon>Lophotrochozoa</taxon>
        <taxon>Mollusca</taxon>
        <taxon>Bivalvia</taxon>
        <taxon>Autobranchia</taxon>
        <taxon>Heteroconchia</taxon>
        <taxon>Euheterodonta</taxon>
        <taxon>Imparidentia</taxon>
        <taxon>Neoheterodontei</taxon>
        <taxon>Myida</taxon>
        <taxon>Myoidea</taxon>
        <taxon>Myidae</taxon>
        <taxon>Mya</taxon>
    </lineage>
</organism>
<protein>
    <submittedName>
        <fullName evidence="2">Uncharacterized protein</fullName>
    </submittedName>
</protein>
<evidence type="ECO:0000256" key="1">
    <source>
        <dbReference type="SAM" id="SignalP"/>
    </source>
</evidence>
<evidence type="ECO:0000313" key="2">
    <source>
        <dbReference type="EMBL" id="WAR00332.1"/>
    </source>
</evidence>
<dbReference type="EMBL" id="CP111014">
    <property type="protein sequence ID" value="WAR00332.1"/>
    <property type="molecule type" value="Genomic_DNA"/>
</dbReference>
<name>A0ABY7DU08_MYAAR</name>
<sequence>MALRIFFFILFPLNTEIGAASGRSMEPSYQGDEDKADAPRWCMWSSWWRYAVSSFVSLEWPTRTT</sequence>
<evidence type="ECO:0000313" key="3">
    <source>
        <dbReference type="Proteomes" id="UP001164746"/>
    </source>
</evidence>
<feature type="chain" id="PRO_5046447754" evidence="1">
    <location>
        <begin position="23"/>
        <end position="65"/>
    </location>
</feature>
<accession>A0ABY7DU08</accession>
<keyword evidence="1" id="KW-0732">Signal</keyword>
<reference evidence="2" key="1">
    <citation type="submission" date="2022-11" db="EMBL/GenBank/DDBJ databases">
        <title>Centuries of genome instability and evolution in soft-shell clam transmissible cancer (bioRxiv).</title>
        <authorList>
            <person name="Hart S.F.M."/>
            <person name="Yonemitsu M.A."/>
            <person name="Giersch R.M."/>
            <person name="Beal B.F."/>
            <person name="Arriagada G."/>
            <person name="Davis B.W."/>
            <person name="Ostrander E.A."/>
            <person name="Goff S.P."/>
            <person name="Metzger M.J."/>
        </authorList>
    </citation>
    <scope>NUCLEOTIDE SEQUENCE</scope>
    <source>
        <strain evidence="2">MELC-2E11</strain>
        <tissue evidence="2">Siphon/mantle</tissue>
    </source>
</reference>
<feature type="signal peptide" evidence="1">
    <location>
        <begin position="1"/>
        <end position="22"/>
    </location>
</feature>
<dbReference type="Proteomes" id="UP001164746">
    <property type="component" value="Chromosome 3"/>
</dbReference>
<proteinExistence type="predicted"/>